<feature type="transmembrane region" description="Helical" evidence="5">
    <location>
        <begin position="347"/>
        <end position="368"/>
    </location>
</feature>
<sequence>MRRTTQVTVAYLVGCLSMLGAGTVYLFSLYGPAFNAVLHFSSSQTNVVASAGDYGLYLSGPVCGALVDRLGPRPPAFLGGGLLLVGYSLLAHLFNHVPTDTDDASPHTVALAAFAFALVGMGSQAAYMAAMSATARNFARHRGLALGTAIGLFGLSAFFFSQMHRLPVLHEEARFLAFLAAATSGAHFIAAAGLRVVPPASPEVIGVPSEAARLIGPVDLATPVAPVPRALNPASQRTFFRDPQALYLFLGLFGVTGAGLMFINNIGTVVDTLAATDAAPAATLQLRTHIVSLLSLSNFGSRVLSGQASDVLLRRHGLPRIALLLTAAVVMLFAQLGVTHLTSTTGLYLLTVLIGSAYGTVFALGPTVTSEYWGNSHLGYHWGWLVLAPAIGGHTCNTLFGLVYDAHAPAGTPMCTGAHCFQNSFQVTAGLCLFSAIALARLLVLRFRVLKAQ</sequence>
<organism evidence="6 7">
    <name type="scientific">Tieghemiomyces parasiticus</name>
    <dbReference type="NCBI Taxonomy" id="78921"/>
    <lineage>
        <taxon>Eukaryota</taxon>
        <taxon>Fungi</taxon>
        <taxon>Fungi incertae sedis</taxon>
        <taxon>Zoopagomycota</taxon>
        <taxon>Kickxellomycotina</taxon>
        <taxon>Dimargaritomycetes</taxon>
        <taxon>Dimargaritales</taxon>
        <taxon>Dimargaritaceae</taxon>
        <taxon>Tieghemiomyces</taxon>
    </lineage>
</organism>
<keyword evidence="4 5" id="KW-0472">Membrane</keyword>
<keyword evidence="2 5" id="KW-0812">Transmembrane</keyword>
<keyword evidence="7" id="KW-1185">Reference proteome</keyword>
<feature type="transmembrane region" description="Helical" evidence="5">
    <location>
        <begin position="380"/>
        <end position="404"/>
    </location>
</feature>
<dbReference type="InterPro" id="IPR036259">
    <property type="entry name" value="MFS_trans_sf"/>
</dbReference>
<evidence type="ECO:0008006" key="8">
    <source>
        <dbReference type="Google" id="ProtNLM"/>
    </source>
</evidence>
<evidence type="ECO:0000256" key="5">
    <source>
        <dbReference type="SAM" id="Phobius"/>
    </source>
</evidence>
<feature type="transmembrane region" description="Helical" evidence="5">
    <location>
        <begin position="76"/>
        <end position="97"/>
    </location>
</feature>
<gene>
    <name evidence="6" type="ORF">IWQ60_000163</name>
</gene>
<feature type="transmembrane region" description="Helical" evidence="5">
    <location>
        <begin position="321"/>
        <end position="341"/>
    </location>
</feature>
<proteinExistence type="predicted"/>
<name>A0A9W8E2Z9_9FUNG</name>
<protein>
    <recommendedName>
        <fullName evidence="8">Nodulin-like domain-containing protein</fullName>
    </recommendedName>
</protein>
<dbReference type="GO" id="GO:0000329">
    <property type="term" value="C:fungal-type vacuole membrane"/>
    <property type="evidence" value="ECO:0007669"/>
    <property type="project" value="TreeGrafter"/>
</dbReference>
<feature type="transmembrane region" description="Helical" evidence="5">
    <location>
        <begin position="143"/>
        <end position="163"/>
    </location>
</feature>
<evidence type="ECO:0000313" key="7">
    <source>
        <dbReference type="Proteomes" id="UP001150569"/>
    </source>
</evidence>
<evidence type="ECO:0000313" key="6">
    <source>
        <dbReference type="EMBL" id="KAJ1930553.1"/>
    </source>
</evidence>
<dbReference type="PANTHER" id="PTHR21576">
    <property type="entry name" value="UNCHARACTERIZED NODULIN-LIKE PROTEIN"/>
    <property type="match status" value="1"/>
</dbReference>
<feature type="transmembrane region" description="Helical" evidence="5">
    <location>
        <begin position="109"/>
        <end position="131"/>
    </location>
</feature>
<keyword evidence="3 5" id="KW-1133">Transmembrane helix</keyword>
<feature type="transmembrane region" description="Helical" evidence="5">
    <location>
        <begin position="245"/>
        <end position="266"/>
    </location>
</feature>
<dbReference type="PANTHER" id="PTHR21576:SF158">
    <property type="entry name" value="RIBOSOMAL RNA-PROCESSING PROTEIN 12-LIKE CONSERVED DOMAIN-CONTAINING PROTEIN"/>
    <property type="match status" value="1"/>
</dbReference>
<dbReference type="GO" id="GO:0022857">
    <property type="term" value="F:transmembrane transporter activity"/>
    <property type="evidence" value="ECO:0007669"/>
    <property type="project" value="InterPro"/>
</dbReference>
<reference evidence="6" key="1">
    <citation type="submission" date="2022-07" db="EMBL/GenBank/DDBJ databases">
        <title>Phylogenomic reconstructions and comparative analyses of Kickxellomycotina fungi.</title>
        <authorList>
            <person name="Reynolds N.K."/>
            <person name="Stajich J.E."/>
            <person name="Barry K."/>
            <person name="Grigoriev I.V."/>
            <person name="Crous P."/>
            <person name="Smith M.E."/>
        </authorList>
    </citation>
    <scope>NUCLEOTIDE SEQUENCE</scope>
    <source>
        <strain evidence="6">RSA 861</strain>
    </source>
</reference>
<feature type="transmembrane region" description="Helical" evidence="5">
    <location>
        <begin position="424"/>
        <end position="444"/>
    </location>
</feature>
<evidence type="ECO:0000256" key="1">
    <source>
        <dbReference type="ARBA" id="ARBA00004141"/>
    </source>
</evidence>
<evidence type="ECO:0000256" key="3">
    <source>
        <dbReference type="ARBA" id="ARBA00022989"/>
    </source>
</evidence>
<evidence type="ECO:0000256" key="2">
    <source>
        <dbReference type="ARBA" id="ARBA00022692"/>
    </source>
</evidence>
<evidence type="ECO:0000256" key="4">
    <source>
        <dbReference type="ARBA" id="ARBA00023136"/>
    </source>
</evidence>
<dbReference type="OrthoDB" id="410267at2759"/>
<dbReference type="AlphaFoldDB" id="A0A9W8E2Z9"/>
<dbReference type="Gene3D" id="1.20.1250.20">
    <property type="entry name" value="MFS general substrate transporter like domains"/>
    <property type="match status" value="2"/>
</dbReference>
<comment type="subcellular location">
    <subcellularLocation>
        <location evidence="1">Membrane</location>
        <topology evidence="1">Multi-pass membrane protein</topology>
    </subcellularLocation>
</comment>
<dbReference type="EMBL" id="JANBPT010000004">
    <property type="protein sequence ID" value="KAJ1930553.1"/>
    <property type="molecule type" value="Genomic_DNA"/>
</dbReference>
<dbReference type="InterPro" id="IPR011701">
    <property type="entry name" value="MFS"/>
</dbReference>
<dbReference type="Proteomes" id="UP001150569">
    <property type="component" value="Unassembled WGS sequence"/>
</dbReference>
<dbReference type="SUPFAM" id="SSF103473">
    <property type="entry name" value="MFS general substrate transporter"/>
    <property type="match status" value="1"/>
</dbReference>
<feature type="transmembrane region" description="Helical" evidence="5">
    <location>
        <begin position="175"/>
        <end position="194"/>
    </location>
</feature>
<accession>A0A9W8E2Z9</accession>
<comment type="caution">
    <text evidence="6">The sequence shown here is derived from an EMBL/GenBank/DDBJ whole genome shotgun (WGS) entry which is preliminary data.</text>
</comment>
<feature type="transmembrane region" description="Helical" evidence="5">
    <location>
        <begin position="7"/>
        <end position="27"/>
    </location>
</feature>
<dbReference type="Pfam" id="PF07690">
    <property type="entry name" value="MFS_1"/>
    <property type="match status" value="1"/>
</dbReference>